<feature type="transmembrane region" description="Helical" evidence="1">
    <location>
        <begin position="190"/>
        <end position="208"/>
    </location>
</feature>
<dbReference type="AlphaFoldDB" id="A0A6S6SBD8"/>
<feature type="transmembrane region" description="Helical" evidence="1">
    <location>
        <begin position="116"/>
        <end position="135"/>
    </location>
</feature>
<dbReference type="EMBL" id="CACVAQ010000086">
    <property type="protein sequence ID" value="CAA6803516.1"/>
    <property type="molecule type" value="Genomic_DNA"/>
</dbReference>
<accession>A0A6S6SBD8</accession>
<gene>
    <name evidence="2" type="ORF">HELGO_WM32669</name>
</gene>
<feature type="transmembrane region" description="Helical" evidence="1">
    <location>
        <begin position="217"/>
        <end position="238"/>
    </location>
</feature>
<proteinExistence type="predicted"/>
<feature type="transmembrane region" description="Helical" evidence="1">
    <location>
        <begin position="156"/>
        <end position="178"/>
    </location>
</feature>
<keyword evidence="1" id="KW-0472">Membrane</keyword>
<organism evidence="2">
    <name type="scientific">uncultured Aureispira sp</name>
    <dbReference type="NCBI Taxonomy" id="1331704"/>
    <lineage>
        <taxon>Bacteria</taxon>
        <taxon>Pseudomonadati</taxon>
        <taxon>Bacteroidota</taxon>
        <taxon>Saprospiria</taxon>
        <taxon>Saprospirales</taxon>
        <taxon>Saprospiraceae</taxon>
        <taxon>Aureispira</taxon>
        <taxon>environmental samples</taxon>
    </lineage>
</organism>
<evidence type="ECO:0008006" key="3">
    <source>
        <dbReference type="Google" id="ProtNLM"/>
    </source>
</evidence>
<dbReference type="InterPro" id="IPR037185">
    <property type="entry name" value="EmrE-like"/>
</dbReference>
<evidence type="ECO:0000256" key="1">
    <source>
        <dbReference type="SAM" id="Phobius"/>
    </source>
</evidence>
<feature type="transmembrane region" description="Helical" evidence="1">
    <location>
        <begin position="6"/>
        <end position="22"/>
    </location>
</feature>
<feature type="transmembrane region" description="Helical" evidence="1">
    <location>
        <begin position="60"/>
        <end position="79"/>
    </location>
</feature>
<evidence type="ECO:0000313" key="2">
    <source>
        <dbReference type="EMBL" id="CAA6803516.1"/>
    </source>
</evidence>
<sequence>MIYILLAVSCSITIAVIFKLFNDYSINRYQAIIVNYAVCVITGCVNLGEIPFEREMLSAPWFPLILLLGFLFMGGFNLMGRTIAHFGVAVTSVAQRMSLGLSATFAICYYHEPYDVLKIIGILLALSAVVFINIPNKKGTESEDKLTPEGKKMSKWLVLFPISIFFVSASIEILLQYLHTVHQMKPAVESIVLFASAGLIGLAGLPFFREKIAVKNIIGGIVLGVPNYFAIYSLLNALEEMDGSVVYSLSNITIVTGAALVGYLV</sequence>
<keyword evidence="1" id="KW-0812">Transmembrane</keyword>
<protein>
    <recommendedName>
        <fullName evidence="3">EamA domain-containing protein</fullName>
    </recommendedName>
</protein>
<dbReference type="SUPFAM" id="SSF103481">
    <property type="entry name" value="Multidrug resistance efflux transporter EmrE"/>
    <property type="match status" value="1"/>
</dbReference>
<keyword evidence="1" id="KW-1133">Transmembrane helix</keyword>
<name>A0A6S6SBD8_9BACT</name>
<feature type="transmembrane region" description="Helical" evidence="1">
    <location>
        <begin position="244"/>
        <end position="264"/>
    </location>
</feature>
<feature type="transmembrane region" description="Helical" evidence="1">
    <location>
        <begin position="29"/>
        <end position="48"/>
    </location>
</feature>
<feature type="non-terminal residue" evidence="2">
    <location>
        <position position="265"/>
    </location>
</feature>
<reference evidence="2" key="1">
    <citation type="submission" date="2020-01" db="EMBL/GenBank/DDBJ databases">
        <authorList>
            <person name="Meier V. D."/>
            <person name="Meier V D."/>
        </authorList>
    </citation>
    <scope>NUCLEOTIDE SEQUENCE</scope>
    <source>
        <strain evidence="2">HLG_WM_MAG_10</strain>
    </source>
</reference>